<accession>A0AAI8YTB4</accession>
<keyword evidence="3" id="KW-1185">Reference proteome</keyword>
<dbReference type="AlphaFoldDB" id="A0AAI8YTB4"/>
<dbReference type="PROSITE" id="PS51186">
    <property type="entry name" value="GNAT"/>
    <property type="match status" value="1"/>
</dbReference>
<protein>
    <submittedName>
        <fullName evidence="2">Acyl- N-acyltransferase</fullName>
    </submittedName>
</protein>
<gene>
    <name evidence="2" type="ORF">LECACI_7A001633</name>
</gene>
<dbReference type="GO" id="GO:0016747">
    <property type="term" value="F:acyltransferase activity, transferring groups other than amino-acyl groups"/>
    <property type="evidence" value="ECO:0007669"/>
    <property type="project" value="InterPro"/>
</dbReference>
<dbReference type="CDD" id="cd04301">
    <property type="entry name" value="NAT_SF"/>
    <property type="match status" value="1"/>
</dbReference>
<reference evidence="2" key="1">
    <citation type="submission" date="2023-11" db="EMBL/GenBank/DDBJ databases">
        <authorList>
            <person name="Alioto T."/>
            <person name="Alioto T."/>
            <person name="Gomez Garrido J."/>
        </authorList>
    </citation>
    <scope>NUCLEOTIDE SEQUENCE</scope>
</reference>
<evidence type="ECO:0000313" key="3">
    <source>
        <dbReference type="Proteomes" id="UP001296104"/>
    </source>
</evidence>
<dbReference type="Proteomes" id="UP001296104">
    <property type="component" value="Unassembled WGS sequence"/>
</dbReference>
<dbReference type="Gene3D" id="3.40.630.30">
    <property type="match status" value="1"/>
</dbReference>
<sequence length="262" mass="29414">MNDLDHSTPLAEDSLSQKYPTAGIKITTCSQAKRQVTEYKFRTAEVLSRAFRTDPVIRFLTSSLSDEAHNAYLESYMHTLVKAAILNDAKLEEAEGWQCVAVWMPPRKRVDNIATIVPAGFIPVVARLGLGGAKAFMGKRMLWDFQAQSDKMKKKHLQGIKDYWYLFFIATEEEARGQGLATRIIARYQNFAAKDGLPIWLEATTAHSRDIYLRCGFKQLDQLVMGKGTHASTGKQERGGSGVKLWPMIWKPESISKAINGN</sequence>
<dbReference type="EMBL" id="CAVMBE010000006">
    <property type="protein sequence ID" value="CAK3849354.1"/>
    <property type="molecule type" value="Genomic_DNA"/>
</dbReference>
<comment type="caution">
    <text evidence="2">The sequence shown here is derived from an EMBL/GenBank/DDBJ whole genome shotgun (WGS) entry which is preliminary data.</text>
</comment>
<dbReference type="InterPro" id="IPR016181">
    <property type="entry name" value="Acyl_CoA_acyltransferase"/>
</dbReference>
<feature type="domain" description="N-acetyltransferase" evidence="1">
    <location>
        <begin position="156"/>
        <end position="238"/>
    </location>
</feature>
<dbReference type="InterPro" id="IPR052523">
    <property type="entry name" value="Trichothecene_AcTrans"/>
</dbReference>
<dbReference type="InterPro" id="IPR000182">
    <property type="entry name" value="GNAT_dom"/>
</dbReference>
<dbReference type="PANTHER" id="PTHR42791:SF1">
    <property type="entry name" value="N-ACETYLTRANSFERASE DOMAIN-CONTAINING PROTEIN"/>
    <property type="match status" value="1"/>
</dbReference>
<evidence type="ECO:0000259" key="1">
    <source>
        <dbReference type="PROSITE" id="PS51186"/>
    </source>
</evidence>
<name>A0AAI8YTB4_9PEZI</name>
<dbReference type="PANTHER" id="PTHR42791">
    <property type="entry name" value="GNAT FAMILY ACETYLTRANSFERASE"/>
    <property type="match status" value="1"/>
</dbReference>
<proteinExistence type="predicted"/>
<evidence type="ECO:0000313" key="2">
    <source>
        <dbReference type="EMBL" id="CAK3849354.1"/>
    </source>
</evidence>
<dbReference type="SUPFAM" id="SSF55729">
    <property type="entry name" value="Acyl-CoA N-acyltransferases (Nat)"/>
    <property type="match status" value="1"/>
</dbReference>
<organism evidence="2 3">
    <name type="scientific">Lecanosticta acicola</name>
    <dbReference type="NCBI Taxonomy" id="111012"/>
    <lineage>
        <taxon>Eukaryota</taxon>
        <taxon>Fungi</taxon>
        <taxon>Dikarya</taxon>
        <taxon>Ascomycota</taxon>
        <taxon>Pezizomycotina</taxon>
        <taxon>Dothideomycetes</taxon>
        <taxon>Dothideomycetidae</taxon>
        <taxon>Mycosphaerellales</taxon>
        <taxon>Mycosphaerellaceae</taxon>
        <taxon>Lecanosticta</taxon>
    </lineage>
</organism>
<dbReference type="Pfam" id="PF00583">
    <property type="entry name" value="Acetyltransf_1"/>
    <property type="match status" value="1"/>
</dbReference>